<dbReference type="SUPFAM" id="SSF54160">
    <property type="entry name" value="Chromo domain-like"/>
    <property type="match status" value="2"/>
</dbReference>
<evidence type="ECO:0000256" key="3">
    <source>
        <dbReference type="ARBA" id="ARBA00023242"/>
    </source>
</evidence>
<dbReference type="OrthoDB" id="433924at2759"/>
<dbReference type="PROSITE" id="PS50013">
    <property type="entry name" value="CHROMO_2"/>
    <property type="match status" value="2"/>
</dbReference>
<dbReference type="AlphaFoldDB" id="A0A814IJM6"/>
<dbReference type="Pfam" id="PF01393">
    <property type="entry name" value="Chromo_shadow"/>
    <property type="match status" value="1"/>
</dbReference>
<dbReference type="SMART" id="SM00300">
    <property type="entry name" value="ChSh"/>
    <property type="match status" value="1"/>
</dbReference>
<accession>A0A814IJM6</accession>
<dbReference type="SMART" id="SM00298">
    <property type="entry name" value="CHROMO"/>
    <property type="match status" value="2"/>
</dbReference>
<name>A0A814IJM6_9BILA</name>
<dbReference type="InterPro" id="IPR008251">
    <property type="entry name" value="Chromo_shadow_dom"/>
</dbReference>
<dbReference type="InterPro" id="IPR023780">
    <property type="entry name" value="Chromo_domain"/>
</dbReference>
<sequence length="158" mass="18671">MSSKRSNKRKSTAKDSEYVVEAVLDKKTINKRVHYQIKWKGYNEITWEPIENCLCHDLIEEFEEKSKVKNDKDTVKVSVCESKTTEQKSIFTEEYLKKLTEKNYEPEKILGITDVPGELAFLMKWLDQDEPDLVPARIANDKYPKIVIKFYEERLVFD</sequence>
<reference evidence="5" key="1">
    <citation type="submission" date="2021-02" db="EMBL/GenBank/DDBJ databases">
        <authorList>
            <person name="Nowell W R."/>
        </authorList>
    </citation>
    <scope>NUCLEOTIDE SEQUENCE</scope>
    <source>
        <strain evidence="5">Ploen Becks lab</strain>
    </source>
</reference>
<comment type="subcellular location">
    <subcellularLocation>
        <location evidence="1">Nucleus</location>
    </subcellularLocation>
</comment>
<keyword evidence="6" id="KW-1185">Reference proteome</keyword>
<dbReference type="GO" id="GO:0005634">
    <property type="term" value="C:nucleus"/>
    <property type="evidence" value="ECO:0007669"/>
    <property type="project" value="UniProtKB-SubCell"/>
</dbReference>
<dbReference type="CDD" id="cd00034">
    <property type="entry name" value="CSD"/>
    <property type="match status" value="1"/>
</dbReference>
<dbReference type="Proteomes" id="UP000663879">
    <property type="component" value="Unassembled WGS sequence"/>
</dbReference>
<dbReference type="InterPro" id="IPR000953">
    <property type="entry name" value="Chromo/chromo_shadow_dom"/>
</dbReference>
<dbReference type="CDD" id="cd00024">
    <property type="entry name" value="CD_CSD"/>
    <property type="match status" value="1"/>
</dbReference>
<proteinExistence type="predicted"/>
<dbReference type="Pfam" id="PF00385">
    <property type="entry name" value="Chromo"/>
    <property type="match status" value="1"/>
</dbReference>
<evidence type="ECO:0000256" key="1">
    <source>
        <dbReference type="ARBA" id="ARBA00004123"/>
    </source>
</evidence>
<dbReference type="InterPro" id="IPR016197">
    <property type="entry name" value="Chromo-like_dom_sf"/>
</dbReference>
<keyword evidence="3" id="KW-0539">Nucleus</keyword>
<dbReference type="EMBL" id="CAJNOC010004494">
    <property type="protein sequence ID" value="CAF1023639.1"/>
    <property type="molecule type" value="Genomic_DNA"/>
</dbReference>
<keyword evidence="2" id="KW-0677">Repeat</keyword>
<comment type="caution">
    <text evidence="5">The sequence shown here is derived from an EMBL/GenBank/DDBJ whole genome shotgun (WGS) entry which is preliminary data.</text>
</comment>
<protein>
    <recommendedName>
        <fullName evidence="4">Chromo domain-containing protein</fullName>
    </recommendedName>
</protein>
<feature type="domain" description="Chromo" evidence="4">
    <location>
        <begin position="104"/>
        <end position="158"/>
    </location>
</feature>
<feature type="domain" description="Chromo" evidence="4">
    <location>
        <begin position="18"/>
        <end position="74"/>
    </location>
</feature>
<dbReference type="PANTHER" id="PTHR22812">
    <property type="entry name" value="CHROMOBOX PROTEIN"/>
    <property type="match status" value="1"/>
</dbReference>
<evidence type="ECO:0000259" key="4">
    <source>
        <dbReference type="PROSITE" id="PS50013"/>
    </source>
</evidence>
<evidence type="ECO:0000313" key="5">
    <source>
        <dbReference type="EMBL" id="CAF1023639.1"/>
    </source>
</evidence>
<evidence type="ECO:0000256" key="2">
    <source>
        <dbReference type="ARBA" id="ARBA00022737"/>
    </source>
</evidence>
<organism evidence="5 6">
    <name type="scientific">Brachionus calyciflorus</name>
    <dbReference type="NCBI Taxonomy" id="104777"/>
    <lineage>
        <taxon>Eukaryota</taxon>
        <taxon>Metazoa</taxon>
        <taxon>Spiralia</taxon>
        <taxon>Gnathifera</taxon>
        <taxon>Rotifera</taxon>
        <taxon>Eurotatoria</taxon>
        <taxon>Monogononta</taxon>
        <taxon>Pseudotrocha</taxon>
        <taxon>Ploima</taxon>
        <taxon>Brachionidae</taxon>
        <taxon>Brachionus</taxon>
    </lineage>
</organism>
<dbReference type="FunFam" id="2.40.50.40:FF:000031">
    <property type="entry name" value="Heterochromatin protein 1"/>
    <property type="match status" value="1"/>
</dbReference>
<evidence type="ECO:0000313" key="6">
    <source>
        <dbReference type="Proteomes" id="UP000663879"/>
    </source>
</evidence>
<dbReference type="InterPro" id="IPR051219">
    <property type="entry name" value="Heterochromatin_chromo-domain"/>
</dbReference>
<dbReference type="Gene3D" id="2.40.50.40">
    <property type="match status" value="2"/>
</dbReference>
<gene>
    <name evidence="5" type="ORF">OXX778_LOCUS17505</name>
</gene>